<dbReference type="InterPro" id="IPR041469">
    <property type="entry name" value="Subtilisin-like_FN3"/>
</dbReference>
<feature type="active site" description="Charge relay system" evidence="9">
    <location>
        <position position="185"/>
    </location>
</feature>
<dbReference type="Gene3D" id="3.50.30.30">
    <property type="match status" value="1"/>
</dbReference>
<gene>
    <name evidence="17" type="ORF">MHL29_14980</name>
</gene>
<evidence type="ECO:0000313" key="18">
    <source>
        <dbReference type="Proteomes" id="UP001521931"/>
    </source>
</evidence>
<dbReference type="CDD" id="cd02120">
    <property type="entry name" value="PA_subtilisin_like"/>
    <property type="match status" value="1"/>
</dbReference>
<dbReference type="Pfam" id="PF00082">
    <property type="entry name" value="Peptidase_S8"/>
    <property type="match status" value="1"/>
</dbReference>
<evidence type="ECO:0000313" key="17">
    <source>
        <dbReference type="EMBL" id="MCG7323185.1"/>
    </source>
</evidence>
<evidence type="ECO:0000256" key="12">
    <source>
        <dbReference type="SAM" id="SignalP"/>
    </source>
</evidence>
<keyword evidence="6 9" id="KW-0378">Hydrolase</keyword>
<feature type="domain" description="Subtilisin-like protease fibronectin type-III" evidence="16">
    <location>
        <begin position="704"/>
        <end position="799"/>
    </location>
</feature>
<dbReference type="PRINTS" id="PR00723">
    <property type="entry name" value="SUBTILISIN"/>
</dbReference>
<dbReference type="InterPro" id="IPR015500">
    <property type="entry name" value="Peptidase_S8_subtilisin-rel"/>
</dbReference>
<keyword evidence="18" id="KW-1185">Reference proteome</keyword>
<dbReference type="InterPro" id="IPR034197">
    <property type="entry name" value="Peptidases_S8_3"/>
</dbReference>
<dbReference type="Pfam" id="PF17766">
    <property type="entry name" value="fn3_6"/>
    <property type="match status" value="1"/>
</dbReference>
<feature type="chain" id="PRO_5046780265" evidence="12">
    <location>
        <begin position="37"/>
        <end position="999"/>
    </location>
</feature>
<dbReference type="PROSITE" id="PS00136">
    <property type="entry name" value="SUBTILASE_ASP"/>
    <property type="match status" value="1"/>
</dbReference>
<evidence type="ECO:0000256" key="11">
    <source>
        <dbReference type="SAM" id="MobiDB-lite"/>
    </source>
</evidence>
<comment type="similarity">
    <text evidence="2 9 10">Belongs to the peptidase S8 family.</text>
</comment>
<dbReference type="Pfam" id="PF02225">
    <property type="entry name" value="PA"/>
    <property type="match status" value="1"/>
</dbReference>
<dbReference type="CDD" id="cd04852">
    <property type="entry name" value="Peptidases_S8_3"/>
    <property type="match status" value="1"/>
</dbReference>
<evidence type="ECO:0000256" key="3">
    <source>
        <dbReference type="ARBA" id="ARBA00022525"/>
    </source>
</evidence>
<comment type="caution">
    <text evidence="17">The sequence shown here is derived from an EMBL/GenBank/DDBJ whole genome shotgun (WGS) entry which is preliminary data.</text>
</comment>
<dbReference type="Gene3D" id="3.40.50.200">
    <property type="entry name" value="Peptidase S8/S53 domain"/>
    <property type="match status" value="1"/>
</dbReference>
<feature type="domain" description="Peptidase S8/S53" evidence="13">
    <location>
        <begin position="176"/>
        <end position="636"/>
    </location>
</feature>
<evidence type="ECO:0000256" key="8">
    <source>
        <dbReference type="ARBA" id="ARBA00023180"/>
    </source>
</evidence>
<feature type="active site" description="Charge relay system" evidence="9">
    <location>
        <position position="594"/>
    </location>
</feature>
<organism evidence="17 18">
    <name type="scientific">Arsenicicoccus bolidensis</name>
    <dbReference type="NCBI Taxonomy" id="229480"/>
    <lineage>
        <taxon>Bacteria</taxon>
        <taxon>Bacillati</taxon>
        <taxon>Actinomycetota</taxon>
        <taxon>Actinomycetes</taxon>
        <taxon>Micrococcales</taxon>
        <taxon>Intrasporangiaceae</taxon>
        <taxon>Arsenicicoccus</taxon>
    </lineage>
</organism>
<accession>A0ABS9Q5S0</accession>
<protein>
    <submittedName>
        <fullName evidence="17">S8 family serine peptidase</fullName>
    </submittedName>
</protein>
<evidence type="ECO:0000259" key="15">
    <source>
        <dbReference type="Pfam" id="PF05922"/>
    </source>
</evidence>
<feature type="region of interest" description="Disordered" evidence="11">
    <location>
        <begin position="631"/>
        <end position="654"/>
    </location>
</feature>
<dbReference type="Pfam" id="PF05922">
    <property type="entry name" value="Inhibitor_I9"/>
    <property type="match status" value="1"/>
</dbReference>
<dbReference type="Proteomes" id="UP001521931">
    <property type="component" value="Unassembled WGS sequence"/>
</dbReference>
<dbReference type="SUPFAM" id="SSF52743">
    <property type="entry name" value="Subtilisin-like"/>
    <property type="match status" value="1"/>
</dbReference>
<feature type="domain" description="Inhibitor I9" evidence="15">
    <location>
        <begin position="80"/>
        <end position="147"/>
    </location>
</feature>
<sequence>MHKHPWTGRGRPVIVSAAAAAVAFGPLAIAGAPANAAGQGSAELYIVQVAGAPLATYTGGVEGIPATKPGKGKKVKVRSSAGQRYAQHLKADHTDTLKAAGVPASAKTRDYTTSFNGMAVRLTPAQAAKLEKSGDVVRVWKNEIRTMDTNTTPQFLGLDGPNGVWQKQFGGNANSGSGMIIGVIDSGIWPENPSFAPLANPTDQWRIDQNWNGVCDGGTGPNKVTCNNKLIGARAYYSASTVEPFEFKTPRGYNDHGTHTAGTAAGNYGVPASINGISVGKISGMAPAARIAAYKALWATPDGRASGATVDLVAAIDQAVADGVDVINYSVSGSSVYSVTPDEIAFFNAADAGVFVSASAGNSGDTVGESSVAHNSPWEMTVAASTAPKAVSKKVTLGNGQTYTGVGTGGKIGPAAVIDSEKAGLPGADATKVKYCYSDVDDNHGNGITPVLDPAKIKGKIVLCTRGGNARVDKGEAVKAAGGIGMIQVNTADNQSLNADFTPVPMIHLSATDGAKVKTYVNADANPTATLGDPYLDPAARNPEMAGFSSYGPSLAGGGDLLKPDITAPGVDIIAAVSPKADGHNNFNSMSGTSMSAPHIAGIAALIKQAYPEWTWSPMAVKSAMMTTASPLDDKGQPIQRSGENATPLDMGSGHVRPAQALNPGLVYDSYSPDWLMYLCGIKQLELVQAPGTCDRVGTIDPSDLNYPSIAVGDLAGSQTVTRYVRNVESKTATYKARVQQPTGVKVSVSPSTITVKPGETKKFTVTFTRSAAQMNQYGFGALTWQGNRGQVVRSPLAIRPVALAASTSEIKSAATSGSEVIKVTPGYSGTLTAKPAGAIPSQVSTGTVAKGAVLTTTVQVPAGTKAARFATFDADYPQGVDIDLVVKKDGKEIGNSGEATAQEQVTLMNPAAGTYTVEAKLFAGADSLAIKQHSFVLGDKAEGNLTATPATQSVTMARPTTVTAAWKGLTAGQHYFGAISLGNGAATVKDVLVSLDPK</sequence>
<keyword evidence="5 12" id="KW-0732">Signal</keyword>
<dbReference type="InterPro" id="IPR037045">
    <property type="entry name" value="S8pro/Inhibitor_I9_sf"/>
</dbReference>
<dbReference type="InterPro" id="IPR045051">
    <property type="entry name" value="SBT"/>
</dbReference>
<dbReference type="InterPro" id="IPR036852">
    <property type="entry name" value="Peptidase_S8/S53_dom_sf"/>
</dbReference>
<feature type="active site" description="Charge relay system" evidence="9">
    <location>
        <position position="256"/>
    </location>
</feature>
<dbReference type="InterPro" id="IPR003137">
    <property type="entry name" value="PA_domain"/>
</dbReference>
<dbReference type="Gene3D" id="3.30.70.80">
    <property type="entry name" value="Peptidase S8 propeptide/proteinase inhibitor I9"/>
    <property type="match status" value="1"/>
</dbReference>
<dbReference type="InterPro" id="IPR010259">
    <property type="entry name" value="S8pro/Inhibitor_I9"/>
</dbReference>
<dbReference type="EMBL" id="JAKRCV010000062">
    <property type="protein sequence ID" value="MCG7323185.1"/>
    <property type="molecule type" value="Genomic_DNA"/>
</dbReference>
<reference evidence="17 18" key="1">
    <citation type="submission" date="2022-02" db="EMBL/GenBank/DDBJ databases">
        <title>Uncovering new skin microbiome diversity through culturing and metagenomics.</title>
        <authorList>
            <person name="Conlan S."/>
            <person name="Deming C."/>
            <person name="Nisc Comparative Sequencing Program N."/>
            <person name="Segre J.A."/>
        </authorList>
    </citation>
    <scope>NUCLEOTIDE SEQUENCE [LARGE SCALE GENOMIC DNA]</scope>
    <source>
        <strain evidence="17 18">ACRQZ</strain>
    </source>
</reference>
<evidence type="ECO:0000256" key="9">
    <source>
        <dbReference type="PROSITE-ProRule" id="PRU01240"/>
    </source>
</evidence>
<dbReference type="Gene3D" id="2.60.40.2310">
    <property type="match status" value="1"/>
</dbReference>
<feature type="signal peptide" evidence="12">
    <location>
        <begin position="1"/>
        <end position="36"/>
    </location>
</feature>
<dbReference type="InterPro" id="IPR023828">
    <property type="entry name" value="Peptidase_S8_Ser-AS"/>
</dbReference>
<evidence type="ECO:0000259" key="16">
    <source>
        <dbReference type="Pfam" id="PF17766"/>
    </source>
</evidence>
<evidence type="ECO:0000256" key="7">
    <source>
        <dbReference type="ARBA" id="ARBA00022825"/>
    </source>
</evidence>
<proteinExistence type="inferred from homology"/>
<comment type="subcellular location">
    <subcellularLocation>
        <location evidence="1">Secreted</location>
    </subcellularLocation>
</comment>
<evidence type="ECO:0000256" key="1">
    <source>
        <dbReference type="ARBA" id="ARBA00004613"/>
    </source>
</evidence>
<name>A0ABS9Q5S0_9MICO</name>
<keyword evidence="4 9" id="KW-0645">Protease</keyword>
<dbReference type="PANTHER" id="PTHR10795">
    <property type="entry name" value="PROPROTEIN CONVERTASE SUBTILISIN/KEXIN"/>
    <property type="match status" value="1"/>
</dbReference>
<evidence type="ECO:0000259" key="13">
    <source>
        <dbReference type="Pfam" id="PF00082"/>
    </source>
</evidence>
<dbReference type="InterPro" id="IPR000209">
    <property type="entry name" value="Peptidase_S8/S53_dom"/>
</dbReference>
<evidence type="ECO:0000256" key="2">
    <source>
        <dbReference type="ARBA" id="ARBA00011073"/>
    </source>
</evidence>
<dbReference type="RefSeq" id="WP_239265800.1">
    <property type="nucleotide sequence ID" value="NZ_JAKRCV010000062.1"/>
</dbReference>
<evidence type="ECO:0000256" key="10">
    <source>
        <dbReference type="RuleBase" id="RU003355"/>
    </source>
</evidence>
<keyword evidence="8" id="KW-0325">Glycoprotein</keyword>
<dbReference type="InterPro" id="IPR046450">
    <property type="entry name" value="PA_dom_sf"/>
</dbReference>
<evidence type="ECO:0000256" key="4">
    <source>
        <dbReference type="ARBA" id="ARBA00022670"/>
    </source>
</evidence>
<feature type="domain" description="PA" evidence="14">
    <location>
        <begin position="441"/>
        <end position="516"/>
    </location>
</feature>
<dbReference type="InterPro" id="IPR023827">
    <property type="entry name" value="Peptidase_S8_Asp-AS"/>
</dbReference>
<dbReference type="PROSITE" id="PS51892">
    <property type="entry name" value="SUBTILASE"/>
    <property type="match status" value="1"/>
</dbReference>
<evidence type="ECO:0000259" key="14">
    <source>
        <dbReference type="Pfam" id="PF02225"/>
    </source>
</evidence>
<evidence type="ECO:0000256" key="5">
    <source>
        <dbReference type="ARBA" id="ARBA00022729"/>
    </source>
</evidence>
<keyword evidence="3" id="KW-0964">Secreted</keyword>
<dbReference type="SUPFAM" id="SSF52025">
    <property type="entry name" value="PA domain"/>
    <property type="match status" value="1"/>
</dbReference>
<evidence type="ECO:0000256" key="6">
    <source>
        <dbReference type="ARBA" id="ARBA00022801"/>
    </source>
</evidence>
<dbReference type="PROSITE" id="PS00138">
    <property type="entry name" value="SUBTILASE_SER"/>
    <property type="match status" value="1"/>
</dbReference>
<keyword evidence="7 9" id="KW-0720">Serine protease</keyword>